<feature type="chain" id="PRO_5026883393" description="Periplasmic heavy metal sensor" evidence="2">
    <location>
        <begin position="27"/>
        <end position="196"/>
    </location>
</feature>
<dbReference type="RefSeq" id="WP_171224445.1">
    <property type="nucleotide sequence ID" value="NZ_CP053085.1"/>
</dbReference>
<organism evidence="3 4">
    <name type="scientific">Gemmatimonas groenlandica</name>
    <dbReference type="NCBI Taxonomy" id="2732249"/>
    <lineage>
        <taxon>Bacteria</taxon>
        <taxon>Pseudomonadati</taxon>
        <taxon>Gemmatimonadota</taxon>
        <taxon>Gemmatimonadia</taxon>
        <taxon>Gemmatimonadales</taxon>
        <taxon>Gemmatimonadaceae</taxon>
        <taxon>Gemmatimonas</taxon>
    </lineage>
</organism>
<dbReference type="InterPro" id="IPR012899">
    <property type="entry name" value="LTXXQ"/>
</dbReference>
<keyword evidence="4" id="KW-1185">Reference proteome</keyword>
<evidence type="ECO:0000256" key="1">
    <source>
        <dbReference type="SAM" id="MobiDB-lite"/>
    </source>
</evidence>
<name>A0A6M4ING2_9BACT</name>
<feature type="compositionally biased region" description="Basic and acidic residues" evidence="1">
    <location>
        <begin position="164"/>
        <end position="174"/>
    </location>
</feature>
<dbReference type="KEGG" id="ggr:HKW67_05560"/>
<sequence>MISPRCRWLVAVALVAMSGSPDVAFAQGMPPRANDRAGASRMNDQQREVLEKRFKERIDAIVKARLRLTDDQQVKLREVASRAEESRRVLRREEFVLRTSLREEMKAGDKANESRVGELLDQMPRLERRKLDLMESEQRDLAKFLSPTQRARYFGLQDELRRGMQDLQRRRMGMDDSTSGPPDSRGYRRRGTPPPI</sequence>
<evidence type="ECO:0000313" key="4">
    <source>
        <dbReference type="Proteomes" id="UP000500938"/>
    </source>
</evidence>
<accession>A0A6M4ING2</accession>
<dbReference type="AlphaFoldDB" id="A0A6M4ING2"/>
<evidence type="ECO:0008006" key="5">
    <source>
        <dbReference type="Google" id="ProtNLM"/>
    </source>
</evidence>
<feature type="compositionally biased region" description="Basic residues" evidence="1">
    <location>
        <begin position="187"/>
        <end position="196"/>
    </location>
</feature>
<proteinExistence type="predicted"/>
<keyword evidence="2" id="KW-0732">Signal</keyword>
<gene>
    <name evidence="3" type="ORF">HKW67_05560</name>
</gene>
<dbReference type="EMBL" id="CP053085">
    <property type="protein sequence ID" value="QJR35017.1"/>
    <property type="molecule type" value="Genomic_DNA"/>
</dbReference>
<evidence type="ECO:0000313" key="3">
    <source>
        <dbReference type="EMBL" id="QJR35017.1"/>
    </source>
</evidence>
<feature type="signal peptide" evidence="2">
    <location>
        <begin position="1"/>
        <end position="26"/>
    </location>
</feature>
<dbReference type="Proteomes" id="UP000500938">
    <property type="component" value="Chromosome"/>
</dbReference>
<reference evidence="3 4" key="1">
    <citation type="submission" date="2020-05" db="EMBL/GenBank/DDBJ databases">
        <title>Complete genome sequence of Gemmatimonas greenlandica TET16.</title>
        <authorList>
            <person name="Zeng Y."/>
        </authorList>
    </citation>
    <scope>NUCLEOTIDE SEQUENCE [LARGE SCALE GENOMIC DNA]</scope>
    <source>
        <strain evidence="3 4">TET16</strain>
    </source>
</reference>
<evidence type="ECO:0000256" key="2">
    <source>
        <dbReference type="SAM" id="SignalP"/>
    </source>
</evidence>
<protein>
    <recommendedName>
        <fullName evidence="5">Periplasmic heavy metal sensor</fullName>
    </recommendedName>
</protein>
<dbReference type="Pfam" id="PF07813">
    <property type="entry name" value="LTXXQ"/>
    <property type="match status" value="1"/>
</dbReference>
<feature type="region of interest" description="Disordered" evidence="1">
    <location>
        <begin position="164"/>
        <end position="196"/>
    </location>
</feature>
<dbReference type="Gene3D" id="1.20.120.1490">
    <property type="match status" value="1"/>
</dbReference>